<dbReference type="InterPro" id="IPR051217">
    <property type="entry name" value="Insect_Cuticle_Struc_Prot"/>
</dbReference>
<dbReference type="GO" id="GO:0042302">
    <property type="term" value="F:structural constituent of cuticle"/>
    <property type="evidence" value="ECO:0007669"/>
    <property type="project" value="UniProtKB-UniRule"/>
</dbReference>
<feature type="signal peptide" evidence="4">
    <location>
        <begin position="1"/>
        <end position="18"/>
    </location>
</feature>
<feature type="compositionally biased region" description="Basic and acidic residues" evidence="3">
    <location>
        <begin position="39"/>
        <end position="55"/>
    </location>
</feature>
<comment type="caution">
    <text evidence="5">The sequence shown here is derived from an EMBL/GenBank/DDBJ whole genome shotgun (WGS) entry which is preliminary data.</text>
</comment>
<dbReference type="GO" id="GO:0031012">
    <property type="term" value="C:extracellular matrix"/>
    <property type="evidence" value="ECO:0007669"/>
    <property type="project" value="TreeGrafter"/>
</dbReference>
<dbReference type="PROSITE" id="PS51155">
    <property type="entry name" value="CHIT_BIND_RR_2"/>
    <property type="match status" value="1"/>
</dbReference>
<evidence type="ECO:0000313" key="5">
    <source>
        <dbReference type="EMBL" id="KAK4296637.1"/>
    </source>
</evidence>
<feature type="chain" id="PRO_5041938810" evidence="4">
    <location>
        <begin position="19"/>
        <end position="400"/>
    </location>
</feature>
<dbReference type="Proteomes" id="UP001292094">
    <property type="component" value="Unassembled WGS sequence"/>
</dbReference>
<feature type="region of interest" description="Disordered" evidence="3">
    <location>
        <begin position="39"/>
        <end position="82"/>
    </location>
</feature>
<proteinExistence type="predicted"/>
<organism evidence="5 6">
    <name type="scientific">Petrolisthes manimaculis</name>
    <dbReference type="NCBI Taxonomy" id="1843537"/>
    <lineage>
        <taxon>Eukaryota</taxon>
        <taxon>Metazoa</taxon>
        <taxon>Ecdysozoa</taxon>
        <taxon>Arthropoda</taxon>
        <taxon>Crustacea</taxon>
        <taxon>Multicrustacea</taxon>
        <taxon>Malacostraca</taxon>
        <taxon>Eumalacostraca</taxon>
        <taxon>Eucarida</taxon>
        <taxon>Decapoda</taxon>
        <taxon>Pleocyemata</taxon>
        <taxon>Anomura</taxon>
        <taxon>Galatheoidea</taxon>
        <taxon>Porcellanidae</taxon>
        <taxon>Petrolisthes</taxon>
    </lineage>
</organism>
<evidence type="ECO:0000256" key="1">
    <source>
        <dbReference type="ARBA" id="ARBA00022460"/>
    </source>
</evidence>
<evidence type="ECO:0000256" key="4">
    <source>
        <dbReference type="SAM" id="SignalP"/>
    </source>
</evidence>
<name>A0AAE1NWH7_9EUCA</name>
<dbReference type="PANTHER" id="PTHR12236">
    <property type="entry name" value="STRUCTURAL CONTITUENT OF CUTICLE"/>
    <property type="match status" value="1"/>
</dbReference>
<keyword evidence="4" id="KW-0732">Signal</keyword>
<evidence type="ECO:0000256" key="2">
    <source>
        <dbReference type="PROSITE-ProRule" id="PRU00497"/>
    </source>
</evidence>
<sequence length="400" mass="45514">MKVLAVLLGVSLVLCVSGSQVAEEKADDTPVQAKEVKVEAEESHLEAQESRRVENKVQLQPHIEGQLGTSEPGKDSSFHLDSRSGVTTLQGAVPKHNILHNHQKLTQYSQEAAQKVHSAYTSGVVSNMYNDAPYQWAYEVMAPSTGDYQSRVEHRQPDGLVRGRYSLVDPDGSLRVVSYIAHPEDGFKATVENHPITTSNNIIQTYNDQQQLNLNQPQQQGQFNTFTPYQTQQHPQQIIQPQRLRSFTVDSQDVNEQTYQRRTRPQYILRQNHQSTINTPLQYTIDQSNPFTLQHPFFTNTDTTQYGPTYIYKPQLPAQFISPMLTTVEQQQQQQQQQQATSLTSDRINQQQQQQQQLATFTTLPIATTNVQVNQPNTVIPSHFRPAQFRIRPDLLRNAE</sequence>
<dbReference type="PANTHER" id="PTHR12236:SF95">
    <property type="entry name" value="CUTICULAR PROTEIN 76BD, ISOFORM C-RELATED"/>
    <property type="match status" value="1"/>
</dbReference>
<dbReference type="EMBL" id="JAWZYT010003814">
    <property type="protein sequence ID" value="KAK4296637.1"/>
    <property type="molecule type" value="Genomic_DNA"/>
</dbReference>
<dbReference type="Pfam" id="PF00379">
    <property type="entry name" value="Chitin_bind_4"/>
    <property type="match status" value="1"/>
</dbReference>
<keyword evidence="6" id="KW-1185">Reference proteome</keyword>
<dbReference type="GO" id="GO:0005615">
    <property type="term" value="C:extracellular space"/>
    <property type="evidence" value="ECO:0007669"/>
    <property type="project" value="TreeGrafter"/>
</dbReference>
<protein>
    <submittedName>
        <fullName evidence="5">Uncharacterized protein</fullName>
    </submittedName>
</protein>
<reference evidence="5" key="1">
    <citation type="submission" date="2023-11" db="EMBL/GenBank/DDBJ databases">
        <title>Genome assemblies of two species of porcelain crab, Petrolisthes cinctipes and Petrolisthes manimaculis (Anomura: Porcellanidae).</title>
        <authorList>
            <person name="Angst P."/>
        </authorList>
    </citation>
    <scope>NUCLEOTIDE SEQUENCE</scope>
    <source>
        <strain evidence="5">PB745_02</strain>
        <tissue evidence="5">Gill</tissue>
    </source>
</reference>
<gene>
    <name evidence="5" type="ORF">Pmani_030883</name>
</gene>
<dbReference type="AlphaFoldDB" id="A0AAE1NWH7"/>
<evidence type="ECO:0000313" key="6">
    <source>
        <dbReference type="Proteomes" id="UP001292094"/>
    </source>
</evidence>
<dbReference type="InterPro" id="IPR000618">
    <property type="entry name" value="Insect_cuticle"/>
</dbReference>
<feature type="compositionally biased region" description="Basic and acidic residues" evidence="3">
    <location>
        <begin position="72"/>
        <end position="82"/>
    </location>
</feature>
<accession>A0AAE1NWH7</accession>
<evidence type="ECO:0000256" key="3">
    <source>
        <dbReference type="SAM" id="MobiDB-lite"/>
    </source>
</evidence>
<keyword evidence="1 2" id="KW-0193">Cuticle</keyword>